<reference evidence="3" key="1">
    <citation type="submission" date="2017-01" db="EMBL/GenBank/DDBJ databases">
        <title>Comparative genomics of anhydrobiosis in the tardigrade Hypsibius dujardini.</title>
        <authorList>
            <person name="Yoshida Y."/>
            <person name="Koutsovoulos G."/>
            <person name="Laetsch D."/>
            <person name="Stevens L."/>
            <person name="Kumar S."/>
            <person name="Horikawa D."/>
            <person name="Ishino K."/>
            <person name="Komine S."/>
            <person name="Tomita M."/>
            <person name="Blaxter M."/>
            <person name="Arakawa K."/>
        </authorList>
    </citation>
    <scope>NUCLEOTIDE SEQUENCE [LARGE SCALE GENOMIC DNA]</scope>
    <source>
        <strain evidence="3">Z151</strain>
    </source>
</reference>
<evidence type="ECO:0000313" key="2">
    <source>
        <dbReference type="EMBL" id="OQV16967.1"/>
    </source>
</evidence>
<dbReference type="InterPro" id="IPR028938">
    <property type="entry name" value="Rsf1-like"/>
</dbReference>
<sequence>MASLGKIAALAALQRCSAVPNFVHIFNVLHADYLALPRLDIDEYEYSLLPPDLKDPDDVHDATVLPAIVIKLLKGCGQAYVRDDTCFDILRSVTMRKWHLYANPHLPCPFVTAVEAAAVETVPEHKDDGGGNGGQVSNQSADCTMMEVCEQPELIDSMATKEPAGTAVVREQTLGIMIEHGIDNAVIDTAAAEPASPVPVLHFQVLTPALKAEIMLVLLNSWMMGHLIKTNFIDNIEPDLLRVMPCGHDQRGNNFYYFFGTRLYKESNVKHDPLTGTGTFDWDLVAADPDAFQTVLAGLKKLGLTTRSKALINHLEHVILPGLPGQFEEKNQVDLQRRLDHRRRRSAALQQAKERAKLERQEAAALRSSAKRAARVDEERDGGEWSECSKRQSTAASRAERYQRRTRLLGAEEPCSGAGQLREHRERNRQEQRGTSACRRKKYEQAAAATRAPETKADLMEKADRLLWEWLTRQAVQWPLLNST</sequence>
<organism evidence="2 3">
    <name type="scientific">Hypsibius exemplaris</name>
    <name type="common">Freshwater tardigrade</name>
    <dbReference type="NCBI Taxonomy" id="2072580"/>
    <lineage>
        <taxon>Eukaryota</taxon>
        <taxon>Metazoa</taxon>
        <taxon>Ecdysozoa</taxon>
        <taxon>Tardigrada</taxon>
        <taxon>Eutardigrada</taxon>
        <taxon>Parachela</taxon>
        <taxon>Hypsibioidea</taxon>
        <taxon>Hypsibiidae</taxon>
        <taxon>Hypsibius</taxon>
    </lineage>
</organism>
<dbReference type="Proteomes" id="UP000192578">
    <property type="component" value="Unassembled WGS sequence"/>
</dbReference>
<dbReference type="EMBL" id="MTYJ01000068">
    <property type="protein sequence ID" value="OQV16967.1"/>
    <property type="molecule type" value="Genomic_DNA"/>
</dbReference>
<feature type="compositionally biased region" description="Basic and acidic residues" evidence="1">
    <location>
        <begin position="352"/>
        <end position="362"/>
    </location>
</feature>
<feature type="compositionally biased region" description="Basic and acidic residues" evidence="1">
    <location>
        <begin position="421"/>
        <end position="432"/>
    </location>
</feature>
<dbReference type="PANTHER" id="PTHR14296:SF3">
    <property type="entry name" value="DIKAR, ISOFORM F"/>
    <property type="match status" value="1"/>
</dbReference>
<dbReference type="PANTHER" id="PTHR14296">
    <property type="entry name" value="REMODELING AND SPACING FACTOR 1"/>
    <property type="match status" value="1"/>
</dbReference>
<accession>A0A1W0WP92</accession>
<feature type="region of interest" description="Disordered" evidence="1">
    <location>
        <begin position="341"/>
        <end position="456"/>
    </location>
</feature>
<comment type="caution">
    <text evidence="2">The sequence shown here is derived from an EMBL/GenBank/DDBJ whole genome shotgun (WGS) entry which is preliminary data.</text>
</comment>
<keyword evidence="3" id="KW-1185">Reference proteome</keyword>
<gene>
    <name evidence="2" type="ORF">BV898_08972</name>
</gene>
<evidence type="ECO:0000256" key="1">
    <source>
        <dbReference type="SAM" id="MobiDB-lite"/>
    </source>
</evidence>
<dbReference type="GO" id="GO:0006355">
    <property type="term" value="P:regulation of DNA-templated transcription"/>
    <property type="evidence" value="ECO:0007669"/>
    <property type="project" value="InterPro"/>
</dbReference>
<proteinExistence type="predicted"/>
<dbReference type="AlphaFoldDB" id="A0A1W0WP92"/>
<dbReference type="OrthoDB" id="303107at2759"/>
<protein>
    <submittedName>
        <fullName evidence="2">Uncharacterized protein</fullName>
    </submittedName>
</protein>
<dbReference type="GO" id="GO:0031213">
    <property type="term" value="C:RSF complex"/>
    <property type="evidence" value="ECO:0007669"/>
    <property type="project" value="InterPro"/>
</dbReference>
<name>A0A1W0WP92_HYPEX</name>
<evidence type="ECO:0000313" key="3">
    <source>
        <dbReference type="Proteomes" id="UP000192578"/>
    </source>
</evidence>